<reference evidence="13 15" key="2">
    <citation type="submission" date="2018-08" db="EMBL/GenBank/DDBJ databases">
        <title>Genetic Globetrotter - A new plasmid hitch-hiking vast phylogenetic and geographic distances.</title>
        <authorList>
            <person name="Vollmers J."/>
            <person name="Petersen J."/>
        </authorList>
    </citation>
    <scope>NUCLEOTIDE SEQUENCE [LARGE SCALE GENOMIC DNA]</scope>
    <source>
        <strain evidence="13 15">DSM 26383</strain>
    </source>
</reference>
<dbReference type="GO" id="GO:0006826">
    <property type="term" value="P:iron ion transport"/>
    <property type="evidence" value="ECO:0007669"/>
    <property type="project" value="UniProtKB-KW"/>
</dbReference>
<evidence type="ECO:0000256" key="2">
    <source>
        <dbReference type="ARBA" id="ARBA00005417"/>
    </source>
</evidence>
<evidence type="ECO:0000256" key="4">
    <source>
        <dbReference type="ARBA" id="ARBA00022475"/>
    </source>
</evidence>
<dbReference type="Pfam" id="PF00005">
    <property type="entry name" value="ABC_tran"/>
    <property type="match status" value="1"/>
</dbReference>
<keyword evidence="9" id="KW-0406">Ion transport</keyword>
<keyword evidence="14" id="KW-1185">Reference proteome</keyword>
<dbReference type="KEGG" id="rid:RIdsm_03592"/>
<evidence type="ECO:0000313" key="14">
    <source>
        <dbReference type="Proteomes" id="UP000051401"/>
    </source>
</evidence>
<reference evidence="12 14" key="1">
    <citation type="submission" date="2015-04" db="EMBL/GenBank/DDBJ databases">
        <title>The draft genome sequence of Roseovarius indicus B108T.</title>
        <authorList>
            <person name="Li G."/>
            <person name="Lai Q."/>
            <person name="Shao Z."/>
            <person name="Yan P."/>
        </authorList>
    </citation>
    <scope>NUCLEOTIDE SEQUENCE [LARGE SCALE GENOMIC DNA]</scope>
    <source>
        <strain evidence="12 14">B108</strain>
    </source>
</reference>
<keyword evidence="6" id="KW-0547">Nucleotide-binding</keyword>
<feature type="domain" description="ABC transporter" evidence="11">
    <location>
        <begin position="2"/>
        <end position="238"/>
    </location>
</feature>
<dbReference type="PROSITE" id="PS50893">
    <property type="entry name" value="ABC_TRANSPORTER_2"/>
    <property type="match status" value="1"/>
</dbReference>
<comment type="subcellular location">
    <subcellularLocation>
        <location evidence="1">Cell membrane</location>
        <topology evidence="1">Peripheral membrane protein</topology>
    </subcellularLocation>
</comment>
<evidence type="ECO:0000256" key="9">
    <source>
        <dbReference type="ARBA" id="ARBA00023065"/>
    </source>
</evidence>
<keyword evidence="3" id="KW-0813">Transport</keyword>
<keyword evidence="7 13" id="KW-0067">ATP-binding</keyword>
<dbReference type="InterPro" id="IPR051535">
    <property type="entry name" value="Siderophore_ABC-ATPase"/>
</dbReference>
<dbReference type="PANTHER" id="PTHR42771:SF2">
    <property type="entry name" value="IRON(3+)-HYDROXAMATE IMPORT ATP-BINDING PROTEIN FHUC"/>
    <property type="match status" value="1"/>
</dbReference>
<dbReference type="Proteomes" id="UP000051401">
    <property type="component" value="Unassembled WGS sequence"/>
</dbReference>
<dbReference type="CDD" id="cd03214">
    <property type="entry name" value="ABC_Iron-Siderophores_B12_Hemin"/>
    <property type="match status" value="1"/>
</dbReference>
<comment type="similarity">
    <text evidence="2">Belongs to the ABC transporter superfamily.</text>
</comment>
<organism evidence="12 14">
    <name type="scientific">Roseovarius indicus</name>
    <dbReference type="NCBI Taxonomy" id="540747"/>
    <lineage>
        <taxon>Bacteria</taxon>
        <taxon>Pseudomonadati</taxon>
        <taxon>Pseudomonadota</taxon>
        <taxon>Alphaproteobacteria</taxon>
        <taxon>Rhodobacterales</taxon>
        <taxon>Roseobacteraceae</taxon>
        <taxon>Roseovarius</taxon>
    </lineage>
</organism>
<dbReference type="OrthoDB" id="9805601at2"/>
<name>A0A0T5P7P7_9RHOB</name>
<dbReference type="GO" id="GO:0016887">
    <property type="term" value="F:ATP hydrolysis activity"/>
    <property type="evidence" value="ECO:0007669"/>
    <property type="project" value="InterPro"/>
</dbReference>
<dbReference type="InterPro" id="IPR027417">
    <property type="entry name" value="P-loop_NTPase"/>
</dbReference>
<dbReference type="FunFam" id="3.40.50.300:FF:000134">
    <property type="entry name" value="Iron-enterobactin ABC transporter ATP-binding protein"/>
    <property type="match status" value="1"/>
</dbReference>
<dbReference type="GO" id="GO:0005886">
    <property type="term" value="C:plasma membrane"/>
    <property type="evidence" value="ECO:0007669"/>
    <property type="project" value="UniProtKB-SubCell"/>
</dbReference>
<dbReference type="RefSeq" id="WP_057816968.1">
    <property type="nucleotide sequence ID" value="NZ_CP031598.1"/>
</dbReference>
<accession>A0A0T5P7P7</accession>
<gene>
    <name evidence="13" type="primary">yusV_1</name>
    <name evidence="13" type="ORF">RIdsm_03592</name>
    <name evidence="12" type="ORF">XM52_15060</name>
</gene>
<dbReference type="PANTHER" id="PTHR42771">
    <property type="entry name" value="IRON(3+)-HYDROXAMATE IMPORT ATP-BINDING PROTEIN FHUC"/>
    <property type="match status" value="1"/>
</dbReference>
<dbReference type="EMBL" id="LAXI01000009">
    <property type="protein sequence ID" value="KRS17152.1"/>
    <property type="molecule type" value="Genomic_DNA"/>
</dbReference>
<dbReference type="STRING" id="540747.SAMN04488031_1084"/>
<dbReference type="InterPro" id="IPR003593">
    <property type="entry name" value="AAA+_ATPase"/>
</dbReference>
<keyword evidence="10" id="KW-0472">Membrane</keyword>
<evidence type="ECO:0000256" key="5">
    <source>
        <dbReference type="ARBA" id="ARBA00022496"/>
    </source>
</evidence>
<dbReference type="EMBL" id="CP031598">
    <property type="protein sequence ID" value="QEW27772.1"/>
    <property type="molecule type" value="Genomic_DNA"/>
</dbReference>
<evidence type="ECO:0000313" key="15">
    <source>
        <dbReference type="Proteomes" id="UP000325785"/>
    </source>
</evidence>
<keyword evidence="4" id="KW-1003">Cell membrane</keyword>
<evidence type="ECO:0000313" key="13">
    <source>
        <dbReference type="EMBL" id="QEW27772.1"/>
    </source>
</evidence>
<dbReference type="GO" id="GO:0005524">
    <property type="term" value="F:ATP binding"/>
    <property type="evidence" value="ECO:0007669"/>
    <property type="project" value="UniProtKB-KW"/>
</dbReference>
<dbReference type="Proteomes" id="UP000325785">
    <property type="component" value="Chromosome"/>
</dbReference>
<dbReference type="AlphaFoldDB" id="A0A0T5P7P7"/>
<dbReference type="InterPro" id="IPR003439">
    <property type="entry name" value="ABC_transporter-like_ATP-bd"/>
</dbReference>
<evidence type="ECO:0000256" key="1">
    <source>
        <dbReference type="ARBA" id="ARBA00004202"/>
    </source>
</evidence>
<evidence type="ECO:0000256" key="6">
    <source>
        <dbReference type="ARBA" id="ARBA00022741"/>
    </source>
</evidence>
<dbReference type="SUPFAM" id="SSF52540">
    <property type="entry name" value="P-loop containing nucleoside triphosphate hydrolases"/>
    <property type="match status" value="1"/>
</dbReference>
<keyword evidence="5" id="KW-0410">Iron transport</keyword>
<evidence type="ECO:0000256" key="7">
    <source>
        <dbReference type="ARBA" id="ARBA00022840"/>
    </source>
</evidence>
<dbReference type="PROSITE" id="PS00211">
    <property type="entry name" value="ABC_TRANSPORTER_1"/>
    <property type="match status" value="1"/>
</dbReference>
<dbReference type="SMART" id="SM00382">
    <property type="entry name" value="AAA"/>
    <property type="match status" value="1"/>
</dbReference>
<evidence type="ECO:0000313" key="12">
    <source>
        <dbReference type="EMBL" id="KRS17152.1"/>
    </source>
</evidence>
<proteinExistence type="inferred from homology"/>
<evidence type="ECO:0000256" key="3">
    <source>
        <dbReference type="ARBA" id="ARBA00022448"/>
    </source>
</evidence>
<dbReference type="InterPro" id="IPR017871">
    <property type="entry name" value="ABC_transporter-like_CS"/>
</dbReference>
<dbReference type="PATRIC" id="fig|540747.5.peg.6095"/>
<keyword evidence="8" id="KW-0408">Iron</keyword>
<evidence type="ECO:0000256" key="8">
    <source>
        <dbReference type="ARBA" id="ARBA00023004"/>
    </source>
</evidence>
<evidence type="ECO:0000259" key="11">
    <source>
        <dbReference type="PROSITE" id="PS50893"/>
    </source>
</evidence>
<dbReference type="Gene3D" id="3.40.50.300">
    <property type="entry name" value="P-loop containing nucleotide triphosphate hydrolases"/>
    <property type="match status" value="1"/>
</dbReference>
<sequence length="264" mass="28094">MLEARALTLSYDGWPVIEGLNLSLPGDKVTAIIGPNGCGKSTLLKALARVLPAHSGTVTLDGEAVSALAPRALARRLAILPQSLHAPEGIRVADLVRRGRLPWRGLLSPWREEDRAACAQAMEAVGMTGLADRDLGELSGGQRQRAWLALVLAQQSPWLLLDEPTTYLDLTHQMEVLGLLRRLNRRSGTAVVSVLHDLNLAARYSDHLVLLANGGVIAAGAPGEVLTPDNLSSAFGLTAKVMPDPVTGTPMVVPLDMPDREVPA</sequence>
<evidence type="ECO:0000256" key="10">
    <source>
        <dbReference type="ARBA" id="ARBA00023136"/>
    </source>
</evidence>
<protein>
    <submittedName>
        <fullName evidence="13">Putative siderophore transport system ATP-binding protein YusV</fullName>
    </submittedName>
</protein>